<accession>A0A3N5B1J0</accession>
<dbReference type="OrthoDB" id="9758917at2"/>
<dbReference type="InterPro" id="IPR009003">
    <property type="entry name" value="Peptidase_S1_PA"/>
</dbReference>
<keyword evidence="2" id="KW-0378">Hydrolase</keyword>
<organism evidence="5 6">
    <name type="scientific">Aquisalibacillus elongatus</name>
    <dbReference type="NCBI Taxonomy" id="485577"/>
    <lineage>
        <taxon>Bacteria</taxon>
        <taxon>Bacillati</taxon>
        <taxon>Bacillota</taxon>
        <taxon>Bacilli</taxon>
        <taxon>Bacillales</taxon>
        <taxon>Bacillaceae</taxon>
        <taxon>Aquisalibacillus</taxon>
    </lineage>
</organism>
<dbReference type="RefSeq" id="WP_124222769.1">
    <property type="nucleotide sequence ID" value="NZ_RKRF01000011.1"/>
</dbReference>
<dbReference type="SUPFAM" id="SSF50494">
    <property type="entry name" value="Trypsin-like serine proteases"/>
    <property type="match status" value="1"/>
</dbReference>
<dbReference type="GO" id="GO:0004252">
    <property type="term" value="F:serine-type endopeptidase activity"/>
    <property type="evidence" value="ECO:0007669"/>
    <property type="project" value="InterPro"/>
</dbReference>
<keyword evidence="6" id="KW-1185">Reference proteome</keyword>
<protein>
    <submittedName>
        <fullName evidence="5">Serine protease Do</fullName>
    </submittedName>
</protein>
<dbReference type="PANTHER" id="PTHR43343:SF3">
    <property type="entry name" value="PROTEASE DO-LIKE 8, CHLOROPLASTIC"/>
    <property type="match status" value="1"/>
</dbReference>
<evidence type="ECO:0000256" key="2">
    <source>
        <dbReference type="ARBA" id="ARBA00022801"/>
    </source>
</evidence>
<dbReference type="InterPro" id="IPR001940">
    <property type="entry name" value="Peptidase_S1C"/>
</dbReference>
<dbReference type="InterPro" id="IPR001478">
    <property type="entry name" value="PDZ"/>
</dbReference>
<keyword evidence="1 5" id="KW-0645">Protease</keyword>
<proteinExistence type="predicted"/>
<dbReference type="Pfam" id="PF13365">
    <property type="entry name" value="Trypsin_2"/>
    <property type="match status" value="1"/>
</dbReference>
<dbReference type="InterPro" id="IPR051201">
    <property type="entry name" value="Chloro_Bact_Ser_Proteases"/>
</dbReference>
<gene>
    <name evidence="5" type="ORF">EDC24_2368</name>
</gene>
<dbReference type="Proteomes" id="UP000276443">
    <property type="component" value="Unassembled WGS sequence"/>
</dbReference>
<comment type="caution">
    <text evidence="5">The sequence shown here is derived from an EMBL/GenBank/DDBJ whole genome shotgun (WGS) entry which is preliminary data.</text>
</comment>
<evidence type="ECO:0000256" key="1">
    <source>
        <dbReference type="ARBA" id="ARBA00022670"/>
    </source>
</evidence>
<evidence type="ECO:0000256" key="3">
    <source>
        <dbReference type="ARBA" id="ARBA00022825"/>
    </source>
</evidence>
<evidence type="ECO:0000259" key="4">
    <source>
        <dbReference type="SMART" id="SM00228"/>
    </source>
</evidence>
<sequence length="402" mass="43631">MGYYDDHMRPRRHNKGWLMPSLVGLVLGAILVLLALPILAQANLLPYDIAQEEESNNQVDQNESDTEGSNKTVNVEVNTQITDIVDNVSNAVVGVVNIKQQSMFGDNNNQQDGVGSGVIYKVSDGDAFVVTNYHVIQNADDVEIALSQEKQVAAEVIGGDVYTDLAVIRMDAEHAEQVAELGSSENLRVGEPVIAIGNPLGLQFAGSVTQGIISGKDRVIPQDFSGDGQPDWQSEVIQTDAAINPGNSGGALVNLDGQLIGINSMKYASANLEGLGFAIPIDIARPIIADLEEDGTLTRSYMGVSIFSLTDVAQYHWENTLNLPNDVESGVVVERVERMTPAAQAGLEQYDVIVQMNDQEITNVLELRQFLFNQSNPGDEVTIEYYRNGELQQTTITLVAQE</sequence>
<dbReference type="InterPro" id="IPR036034">
    <property type="entry name" value="PDZ_sf"/>
</dbReference>
<dbReference type="AlphaFoldDB" id="A0A3N5B1J0"/>
<dbReference type="Pfam" id="PF13180">
    <property type="entry name" value="PDZ_2"/>
    <property type="match status" value="1"/>
</dbReference>
<keyword evidence="3" id="KW-0720">Serine protease</keyword>
<evidence type="ECO:0000313" key="5">
    <source>
        <dbReference type="EMBL" id="RPF51103.1"/>
    </source>
</evidence>
<dbReference type="SMART" id="SM00228">
    <property type="entry name" value="PDZ"/>
    <property type="match status" value="1"/>
</dbReference>
<reference evidence="5 6" key="1">
    <citation type="submission" date="2018-11" db="EMBL/GenBank/DDBJ databases">
        <title>Genomic Encyclopedia of Type Strains, Phase IV (KMG-IV): sequencing the most valuable type-strain genomes for metagenomic binning, comparative biology and taxonomic classification.</title>
        <authorList>
            <person name="Goeker M."/>
        </authorList>
    </citation>
    <scope>NUCLEOTIDE SEQUENCE [LARGE SCALE GENOMIC DNA]</scope>
    <source>
        <strain evidence="5 6">DSM 18090</strain>
    </source>
</reference>
<name>A0A3N5B1J0_9BACI</name>
<dbReference type="Gene3D" id="2.30.42.10">
    <property type="match status" value="1"/>
</dbReference>
<dbReference type="Gene3D" id="2.40.10.120">
    <property type="match status" value="1"/>
</dbReference>
<feature type="domain" description="PDZ" evidence="4">
    <location>
        <begin position="300"/>
        <end position="389"/>
    </location>
</feature>
<dbReference type="PRINTS" id="PR00834">
    <property type="entry name" value="PROTEASES2C"/>
</dbReference>
<dbReference type="EMBL" id="RKRF01000011">
    <property type="protein sequence ID" value="RPF51103.1"/>
    <property type="molecule type" value="Genomic_DNA"/>
</dbReference>
<dbReference type="SUPFAM" id="SSF50156">
    <property type="entry name" value="PDZ domain-like"/>
    <property type="match status" value="1"/>
</dbReference>
<dbReference type="PANTHER" id="PTHR43343">
    <property type="entry name" value="PEPTIDASE S12"/>
    <property type="match status" value="1"/>
</dbReference>
<evidence type="ECO:0000313" key="6">
    <source>
        <dbReference type="Proteomes" id="UP000276443"/>
    </source>
</evidence>
<dbReference type="GO" id="GO:0006508">
    <property type="term" value="P:proteolysis"/>
    <property type="evidence" value="ECO:0007669"/>
    <property type="project" value="UniProtKB-KW"/>
</dbReference>